<proteinExistence type="predicted"/>
<keyword evidence="1" id="KW-0812">Transmembrane</keyword>
<keyword evidence="1" id="KW-0472">Membrane</keyword>
<comment type="caution">
    <text evidence="2">The sequence shown here is derived from an EMBL/GenBank/DDBJ whole genome shotgun (WGS) entry which is preliminary data.</text>
</comment>
<accession>A0A9W6RKF7</accession>
<evidence type="ECO:0008006" key="4">
    <source>
        <dbReference type="Google" id="ProtNLM"/>
    </source>
</evidence>
<dbReference type="AlphaFoldDB" id="A0A9W6RKF7"/>
<name>A0A9W6RKF7_9ACTN</name>
<evidence type="ECO:0000313" key="3">
    <source>
        <dbReference type="Proteomes" id="UP001165135"/>
    </source>
</evidence>
<evidence type="ECO:0000256" key="1">
    <source>
        <dbReference type="SAM" id="Phobius"/>
    </source>
</evidence>
<reference evidence="2" key="1">
    <citation type="submission" date="2023-03" db="EMBL/GenBank/DDBJ databases">
        <title>Actinoallomurus iriomotensis NBRC 103681.</title>
        <authorList>
            <person name="Ichikawa N."/>
            <person name="Sato H."/>
            <person name="Tonouchi N."/>
        </authorList>
    </citation>
    <scope>NUCLEOTIDE SEQUENCE</scope>
    <source>
        <strain evidence="2">NBRC 103681</strain>
    </source>
</reference>
<sequence>MRTFTIKLLGVIRYVRPDGNPLRRPVDRTHVRMMIVLGLLFLVLAPLSVVVTARLAGGAGARAERVQAQTRHRVEAVVVDTSPTGSRGVLDETVRIGWHDRAGAYHAAVVPAAGNETIGAHRTIWIDRIGRLTTHPRKHSQTVADSVMAATTALTMLALLFSAARMLIEHRLDRRRLELWEREWAAVAPRWTGLP</sequence>
<dbReference type="RefSeq" id="WP_285627865.1">
    <property type="nucleotide sequence ID" value="NZ_BSTJ01000008.1"/>
</dbReference>
<protein>
    <recommendedName>
        <fullName evidence="4">Transmembrane protein</fullName>
    </recommendedName>
</protein>
<feature type="transmembrane region" description="Helical" evidence="1">
    <location>
        <begin position="33"/>
        <end position="56"/>
    </location>
</feature>
<gene>
    <name evidence="2" type="ORF">Airi01_060680</name>
</gene>
<dbReference type="Proteomes" id="UP001165135">
    <property type="component" value="Unassembled WGS sequence"/>
</dbReference>
<keyword evidence="1" id="KW-1133">Transmembrane helix</keyword>
<dbReference type="EMBL" id="BSTJ01000008">
    <property type="protein sequence ID" value="GLY77801.1"/>
    <property type="molecule type" value="Genomic_DNA"/>
</dbReference>
<dbReference type="PANTHER" id="PTHR42305">
    <property type="entry name" value="MEMBRANE PROTEIN RV1733C-RELATED"/>
    <property type="match status" value="1"/>
</dbReference>
<evidence type="ECO:0000313" key="2">
    <source>
        <dbReference type="EMBL" id="GLY77801.1"/>
    </source>
</evidence>
<dbReference type="InterPro" id="IPR039708">
    <property type="entry name" value="MT1774/Rv1733c-like"/>
</dbReference>
<feature type="transmembrane region" description="Helical" evidence="1">
    <location>
        <begin position="147"/>
        <end position="168"/>
    </location>
</feature>
<dbReference type="PANTHER" id="PTHR42305:SF1">
    <property type="entry name" value="MEMBRANE PROTEIN RV1733C-RELATED"/>
    <property type="match status" value="1"/>
</dbReference>
<organism evidence="2 3">
    <name type="scientific">Actinoallomurus iriomotensis</name>
    <dbReference type="NCBI Taxonomy" id="478107"/>
    <lineage>
        <taxon>Bacteria</taxon>
        <taxon>Bacillati</taxon>
        <taxon>Actinomycetota</taxon>
        <taxon>Actinomycetes</taxon>
        <taxon>Streptosporangiales</taxon>
        <taxon>Thermomonosporaceae</taxon>
        <taxon>Actinoallomurus</taxon>
    </lineage>
</organism>